<dbReference type="EMBL" id="JAGKQM010002110">
    <property type="protein sequence ID" value="KAH0850286.1"/>
    <property type="molecule type" value="Genomic_DNA"/>
</dbReference>
<dbReference type="Proteomes" id="UP000824890">
    <property type="component" value="Unassembled WGS sequence"/>
</dbReference>
<comment type="caution">
    <text evidence="2">The sequence shown here is derived from an EMBL/GenBank/DDBJ whole genome shotgun (WGS) entry which is preliminary data.</text>
</comment>
<evidence type="ECO:0000313" key="3">
    <source>
        <dbReference type="Proteomes" id="UP000824890"/>
    </source>
</evidence>
<evidence type="ECO:0000313" key="2">
    <source>
        <dbReference type="EMBL" id="KAH0872070.1"/>
    </source>
</evidence>
<dbReference type="EMBL" id="JAGKQM010000016">
    <property type="protein sequence ID" value="KAH0872070.1"/>
    <property type="molecule type" value="Genomic_DNA"/>
</dbReference>
<keyword evidence="3" id="KW-1185">Reference proteome</keyword>
<name>A0ABQ7YVY9_BRANA</name>
<protein>
    <submittedName>
        <fullName evidence="2">Uncharacterized protein</fullName>
    </submittedName>
</protein>
<proteinExistence type="predicted"/>
<reference evidence="2 3" key="1">
    <citation type="submission" date="2021-05" db="EMBL/GenBank/DDBJ databases">
        <title>Genome Assembly of Synthetic Allotetraploid Brassica napus Reveals Homoeologous Exchanges between Subgenomes.</title>
        <authorList>
            <person name="Davis J.T."/>
        </authorList>
    </citation>
    <scope>NUCLEOTIDE SEQUENCE [LARGE SCALE GENOMIC DNA]</scope>
    <source>
        <strain evidence="3">cv. Da-Ae</strain>
        <tissue evidence="2">Seedling</tissue>
    </source>
</reference>
<organism evidence="2 3">
    <name type="scientific">Brassica napus</name>
    <name type="common">Rape</name>
    <dbReference type="NCBI Taxonomy" id="3708"/>
    <lineage>
        <taxon>Eukaryota</taxon>
        <taxon>Viridiplantae</taxon>
        <taxon>Streptophyta</taxon>
        <taxon>Embryophyta</taxon>
        <taxon>Tracheophyta</taxon>
        <taxon>Spermatophyta</taxon>
        <taxon>Magnoliopsida</taxon>
        <taxon>eudicotyledons</taxon>
        <taxon>Gunneridae</taxon>
        <taxon>Pentapetalae</taxon>
        <taxon>rosids</taxon>
        <taxon>malvids</taxon>
        <taxon>Brassicales</taxon>
        <taxon>Brassicaceae</taxon>
        <taxon>Brassiceae</taxon>
        <taxon>Brassica</taxon>
    </lineage>
</organism>
<gene>
    <name evidence="2" type="ORF">HID58_069432</name>
    <name evidence="1" type="ORF">HID58_095669</name>
</gene>
<evidence type="ECO:0000313" key="1">
    <source>
        <dbReference type="EMBL" id="KAH0850286.1"/>
    </source>
</evidence>
<sequence>MVRTLFIHCGGPASVGIHGTTSSRDDKNSRWSKRLETEKIGIEGTFISVVLKRHKQSSAVDLHLEFISRHQSIGVLLNHATTSHNQSSTINFAPSPPVSYAKSFMSFMSSHKCYTKSNQISSGFVITNASSQVSVRGVYSSSCKEK</sequence>
<feature type="non-terminal residue" evidence="2">
    <location>
        <position position="146"/>
    </location>
</feature>
<accession>A0ABQ7YVY9</accession>